<evidence type="ECO:0000313" key="3">
    <source>
        <dbReference type="Proteomes" id="UP001218218"/>
    </source>
</evidence>
<accession>A0AAD7AAL7</accession>
<dbReference type="EMBL" id="JARIHO010000011">
    <property type="protein sequence ID" value="KAJ7353484.1"/>
    <property type="molecule type" value="Genomic_DNA"/>
</dbReference>
<dbReference type="Gene3D" id="3.40.970.10">
    <property type="entry name" value="Ribonuclease H1, N-terminal domain"/>
    <property type="match status" value="1"/>
</dbReference>
<dbReference type="InterPro" id="IPR037056">
    <property type="entry name" value="RNase_H1_N_sf"/>
</dbReference>
<comment type="caution">
    <text evidence="2">The sequence shown here is derived from an EMBL/GenBank/DDBJ whole genome shotgun (WGS) entry which is preliminary data.</text>
</comment>
<reference evidence="2" key="1">
    <citation type="submission" date="2023-03" db="EMBL/GenBank/DDBJ databases">
        <title>Massive genome expansion in bonnet fungi (Mycena s.s.) driven by repeated elements and novel gene families across ecological guilds.</title>
        <authorList>
            <consortium name="Lawrence Berkeley National Laboratory"/>
            <person name="Harder C.B."/>
            <person name="Miyauchi S."/>
            <person name="Viragh M."/>
            <person name="Kuo A."/>
            <person name="Thoen E."/>
            <person name="Andreopoulos B."/>
            <person name="Lu D."/>
            <person name="Skrede I."/>
            <person name="Drula E."/>
            <person name="Henrissat B."/>
            <person name="Morin E."/>
            <person name="Kohler A."/>
            <person name="Barry K."/>
            <person name="LaButti K."/>
            <person name="Morin E."/>
            <person name="Salamov A."/>
            <person name="Lipzen A."/>
            <person name="Mereny Z."/>
            <person name="Hegedus B."/>
            <person name="Baldrian P."/>
            <person name="Stursova M."/>
            <person name="Weitz H."/>
            <person name="Taylor A."/>
            <person name="Grigoriev I.V."/>
            <person name="Nagy L.G."/>
            <person name="Martin F."/>
            <person name="Kauserud H."/>
        </authorList>
    </citation>
    <scope>NUCLEOTIDE SEQUENCE</scope>
    <source>
        <strain evidence="2">CBHHK002</strain>
    </source>
</reference>
<gene>
    <name evidence="2" type="ORF">DFH08DRAFT_956540</name>
</gene>
<keyword evidence="3" id="KW-1185">Reference proteome</keyword>
<dbReference type="InterPro" id="IPR009027">
    <property type="entry name" value="Ribosomal_bL9/RNase_H1_N"/>
</dbReference>
<name>A0AAD7AAL7_9AGAR</name>
<evidence type="ECO:0000259" key="1">
    <source>
        <dbReference type="Pfam" id="PF01693"/>
    </source>
</evidence>
<dbReference type="Proteomes" id="UP001218218">
    <property type="component" value="Unassembled WGS sequence"/>
</dbReference>
<dbReference type="AlphaFoldDB" id="A0AAD7AAL7"/>
<dbReference type="SUPFAM" id="SSF55658">
    <property type="entry name" value="L9 N-domain-like"/>
    <property type="match status" value="1"/>
</dbReference>
<feature type="domain" description="Ribonuclease H1 N-terminal" evidence="1">
    <location>
        <begin position="38"/>
        <end position="73"/>
    </location>
</feature>
<proteinExistence type="predicted"/>
<sequence>MVDTTLDNAFNGLKIGNRWCFYPCEGFEMRQGSEKDWFYVVTSGRVPGIYTHWEDASRQVTRFPNAIHKKYLGWTTATSAWDDAHRPVVSPSTPFTPPLASVLQATFARPATNAAPV</sequence>
<dbReference type="Pfam" id="PF01693">
    <property type="entry name" value="Cauli_VI"/>
    <property type="match status" value="1"/>
</dbReference>
<protein>
    <recommendedName>
        <fullName evidence="1">Ribonuclease H1 N-terminal domain-containing protein</fullName>
    </recommendedName>
</protein>
<dbReference type="InterPro" id="IPR011320">
    <property type="entry name" value="RNase_H1_N"/>
</dbReference>
<evidence type="ECO:0000313" key="2">
    <source>
        <dbReference type="EMBL" id="KAJ7353484.1"/>
    </source>
</evidence>
<organism evidence="2 3">
    <name type="scientific">Mycena albidolilacea</name>
    <dbReference type="NCBI Taxonomy" id="1033008"/>
    <lineage>
        <taxon>Eukaryota</taxon>
        <taxon>Fungi</taxon>
        <taxon>Dikarya</taxon>
        <taxon>Basidiomycota</taxon>
        <taxon>Agaricomycotina</taxon>
        <taxon>Agaricomycetes</taxon>
        <taxon>Agaricomycetidae</taxon>
        <taxon>Agaricales</taxon>
        <taxon>Marasmiineae</taxon>
        <taxon>Mycenaceae</taxon>
        <taxon>Mycena</taxon>
    </lineage>
</organism>